<keyword evidence="8" id="KW-0378">Hydrolase</keyword>
<keyword evidence="2" id="KW-1003">Cell membrane</keyword>
<feature type="domain" description="Prepilin type IV endopeptidase peptidase" evidence="7">
    <location>
        <begin position="11"/>
        <end position="113"/>
    </location>
</feature>
<reference evidence="8" key="1">
    <citation type="submission" date="2021-08" db="EMBL/GenBank/DDBJ databases">
        <title>Sphingopyxis panaciterrulae sp. nov., isolated from the surface water of the Yellow Sea.</title>
        <authorList>
            <person name="Gao Z."/>
            <person name="Zhang D."/>
            <person name="Zhang A."/>
        </authorList>
    </citation>
    <scope>NUCLEOTIDE SEQUENCE</scope>
    <source>
        <strain evidence="8">XHP0097</strain>
    </source>
</reference>
<dbReference type="InterPro" id="IPR000045">
    <property type="entry name" value="Prepilin_IV_endopep_pep"/>
</dbReference>
<sequence length="160" mass="17595">MIDVNMAFKAAFSVVLILAAWSDMRRFRIPNVYPAIIASLFVAAWFSGFAFAAPFWSHGAHFAIALVAGMMLFRFGWFGGGDAKLYAAIALWFALGQAWLLLLVTTLVGALIVVVRMLWHIARTWFGSGEASRTRLFDRKIAYGLAIAAGGIAAIFRVYP</sequence>
<protein>
    <submittedName>
        <fullName evidence="8">Prepilin peptidase</fullName>
        <ecNumber evidence="8">3.4.23.43</ecNumber>
    </submittedName>
</protein>
<dbReference type="PANTHER" id="PTHR36506:SF1">
    <property type="entry name" value="PREFLAGELLIN PEPTIDASE"/>
    <property type="match status" value="1"/>
</dbReference>
<evidence type="ECO:0000313" key="8">
    <source>
        <dbReference type="EMBL" id="MBY4637274.1"/>
    </source>
</evidence>
<evidence type="ECO:0000256" key="4">
    <source>
        <dbReference type="ARBA" id="ARBA00022989"/>
    </source>
</evidence>
<evidence type="ECO:0000313" key="9">
    <source>
        <dbReference type="Proteomes" id="UP001166571"/>
    </source>
</evidence>
<dbReference type="PANTHER" id="PTHR36506">
    <property type="entry name" value="PREFLAGELLIN PEPTIDASE"/>
    <property type="match status" value="1"/>
</dbReference>
<evidence type="ECO:0000259" key="7">
    <source>
        <dbReference type="Pfam" id="PF01478"/>
    </source>
</evidence>
<dbReference type="InterPro" id="IPR052218">
    <property type="entry name" value="Preflagellin_Peptidase"/>
</dbReference>
<comment type="subcellular location">
    <subcellularLocation>
        <location evidence="1">Cell membrane</location>
        <topology evidence="1">Multi-pass membrane protein</topology>
    </subcellularLocation>
</comment>
<feature type="transmembrane region" description="Helical" evidence="6">
    <location>
        <begin position="140"/>
        <end position="159"/>
    </location>
</feature>
<dbReference type="EC" id="3.4.23.43" evidence="8"/>
<dbReference type="Gene3D" id="1.20.120.1220">
    <property type="match status" value="1"/>
</dbReference>
<dbReference type="GO" id="GO:0004190">
    <property type="term" value="F:aspartic-type endopeptidase activity"/>
    <property type="evidence" value="ECO:0007669"/>
    <property type="project" value="UniProtKB-EC"/>
</dbReference>
<evidence type="ECO:0000256" key="6">
    <source>
        <dbReference type="SAM" id="Phobius"/>
    </source>
</evidence>
<keyword evidence="5 6" id="KW-0472">Membrane</keyword>
<evidence type="ECO:0000256" key="3">
    <source>
        <dbReference type="ARBA" id="ARBA00022692"/>
    </source>
</evidence>
<keyword evidence="9" id="KW-1185">Reference proteome</keyword>
<dbReference type="RefSeq" id="WP_201928590.1">
    <property type="nucleotide sequence ID" value="NZ_JAERPO010000002.1"/>
</dbReference>
<dbReference type="Proteomes" id="UP001166571">
    <property type="component" value="Unassembled WGS sequence"/>
</dbReference>
<feature type="transmembrane region" description="Helical" evidence="6">
    <location>
        <begin position="60"/>
        <end position="78"/>
    </location>
</feature>
<dbReference type="EMBL" id="JAILXK010000002">
    <property type="protein sequence ID" value="MBY4637274.1"/>
    <property type="molecule type" value="Genomic_DNA"/>
</dbReference>
<evidence type="ECO:0000256" key="5">
    <source>
        <dbReference type="ARBA" id="ARBA00023136"/>
    </source>
</evidence>
<feature type="transmembrane region" description="Helical" evidence="6">
    <location>
        <begin position="98"/>
        <end position="119"/>
    </location>
</feature>
<name>A0ABS7ME15_9SPHN</name>
<feature type="transmembrane region" description="Helical" evidence="6">
    <location>
        <begin position="32"/>
        <end position="53"/>
    </location>
</feature>
<evidence type="ECO:0000256" key="2">
    <source>
        <dbReference type="ARBA" id="ARBA00022475"/>
    </source>
</evidence>
<accession>A0ABS7ME15</accession>
<keyword evidence="4 6" id="KW-1133">Transmembrane helix</keyword>
<proteinExistence type="predicted"/>
<organism evidence="8 9">
    <name type="scientific">Sphingopyxis jiangsuensis</name>
    <dbReference type="NCBI Taxonomy" id="2871171"/>
    <lineage>
        <taxon>Bacteria</taxon>
        <taxon>Pseudomonadati</taxon>
        <taxon>Pseudomonadota</taxon>
        <taxon>Alphaproteobacteria</taxon>
        <taxon>Sphingomonadales</taxon>
        <taxon>Sphingomonadaceae</taxon>
        <taxon>Sphingopyxis</taxon>
    </lineage>
</organism>
<keyword evidence="3 6" id="KW-0812">Transmembrane</keyword>
<gene>
    <name evidence="8" type="ORF">K5P26_09005</name>
</gene>
<dbReference type="Pfam" id="PF01478">
    <property type="entry name" value="Peptidase_A24"/>
    <property type="match status" value="1"/>
</dbReference>
<evidence type="ECO:0000256" key="1">
    <source>
        <dbReference type="ARBA" id="ARBA00004651"/>
    </source>
</evidence>
<comment type="caution">
    <text evidence="8">The sequence shown here is derived from an EMBL/GenBank/DDBJ whole genome shotgun (WGS) entry which is preliminary data.</text>
</comment>